<keyword evidence="2" id="KW-1185">Reference proteome</keyword>
<proteinExistence type="predicted"/>
<dbReference type="EMBL" id="BEZZ01106424">
    <property type="protein sequence ID" value="GCC43302.1"/>
    <property type="molecule type" value="Genomic_DNA"/>
</dbReference>
<organism evidence="1 2">
    <name type="scientific">Chiloscyllium punctatum</name>
    <name type="common">Brownbanded bambooshark</name>
    <name type="synonym">Hemiscyllium punctatum</name>
    <dbReference type="NCBI Taxonomy" id="137246"/>
    <lineage>
        <taxon>Eukaryota</taxon>
        <taxon>Metazoa</taxon>
        <taxon>Chordata</taxon>
        <taxon>Craniata</taxon>
        <taxon>Vertebrata</taxon>
        <taxon>Chondrichthyes</taxon>
        <taxon>Elasmobranchii</taxon>
        <taxon>Galeomorphii</taxon>
        <taxon>Galeoidea</taxon>
        <taxon>Orectolobiformes</taxon>
        <taxon>Hemiscylliidae</taxon>
        <taxon>Chiloscyllium</taxon>
    </lineage>
</organism>
<evidence type="ECO:0000313" key="1">
    <source>
        <dbReference type="EMBL" id="GCC43302.1"/>
    </source>
</evidence>
<feature type="non-terminal residue" evidence="1">
    <location>
        <position position="55"/>
    </location>
</feature>
<comment type="caution">
    <text evidence="1">The sequence shown here is derived from an EMBL/GenBank/DDBJ whole genome shotgun (WGS) entry which is preliminary data.</text>
</comment>
<protein>
    <submittedName>
        <fullName evidence="1">Uncharacterized protein</fullName>
    </submittedName>
</protein>
<gene>
    <name evidence="1" type="ORF">chiPu_0027532</name>
</gene>
<reference evidence="1 2" key="1">
    <citation type="journal article" date="2018" name="Nat. Ecol. Evol.">
        <title>Shark genomes provide insights into elasmobranch evolution and the origin of vertebrates.</title>
        <authorList>
            <person name="Hara Y"/>
            <person name="Yamaguchi K"/>
            <person name="Onimaru K"/>
            <person name="Kadota M"/>
            <person name="Koyanagi M"/>
            <person name="Keeley SD"/>
            <person name="Tatsumi K"/>
            <person name="Tanaka K"/>
            <person name="Motone F"/>
            <person name="Kageyama Y"/>
            <person name="Nozu R"/>
            <person name="Adachi N"/>
            <person name="Nishimura O"/>
            <person name="Nakagawa R"/>
            <person name="Tanegashima C"/>
            <person name="Kiyatake I"/>
            <person name="Matsumoto R"/>
            <person name="Murakumo K"/>
            <person name="Nishida K"/>
            <person name="Terakita A"/>
            <person name="Kuratani S"/>
            <person name="Sato K"/>
            <person name="Hyodo S Kuraku.S."/>
        </authorList>
    </citation>
    <scope>NUCLEOTIDE SEQUENCE [LARGE SCALE GENOMIC DNA]</scope>
</reference>
<dbReference type="AlphaFoldDB" id="A0A401TKZ0"/>
<dbReference type="Proteomes" id="UP000287033">
    <property type="component" value="Unassembled WGS sequence"/>
</dbReference>
<name>A0A401TKZ0_CHIPU</name>
<evidence type="ECO:0000313" key="2">
    <source>
        <dbReference type="Proteomes" id="UP000287033"/>
    </source>
</evidence>
<accession>A0A401TKZ0</accession>
<sequence>MKEGGLVSLVNLSVKMDGMGKDVSNTAAAVMVELASDTLESAFVDLAGLEQSVRL</sequence>